<feature type="transmembrane region" description="Helical" evidence="10">
    <location>
        <begin position="89"/>
        <end position="105"/>
    </location>
</feature>
<dbReference type="GO" id="GO:0005789">
    <property type="term" value="C:endoplasmic reticulum membrane"/>
    <property type="evidence" value="ECO:0007669"/>
    <property type="project" value="UniProtKB-SubCell"/>
</dbReference>
<reference evidence="11" key="1">
    <citation type="submission" date="2021-05" db="EMBL/GenBank/DDBJ databases">
        <authorList>
            <person name="Alioto T."/>
            <person name="Alioto T."/>
            <person name="Gomez Garrido J."/>
        </authorList>
    </citation>
    <scope>NUCLEOTIDE SEQUENCE</scope>
</reference>
<evidence type="ECO:0000256" key="3">
    <source>
        <dbReference type="ARBA" id="ARBA00012132"/>
    </source>
</evidence>
<keyword evidence="5 10" id="KW-0812">Transmembrane</keyword>
<evidence type="ECO:0000256" key="2">
    <source>
        <dbReference type="ARBA" id="ARBA00010794"/>
    </source>
</evidence>
<evidence type="ECO:0000256" key="4">
    <source>
        <dbReference type="ARBA" id="ARBA00022679"/>
    </source>
</evidence>
<feature type="transmembrane region" description="Helical" evidence="10">
    <location>
        <begin position="278"/>
        <end position="294"/>
    </location>
</feature>
<name>A0A8D8C5T7_CULPI</name>
<dbReference type="InterPro" id="IPR032974">
    <property type="entry name" value="Polypren_kinase"/>
</dbReference>
<accession>A0A8D8C5T7</accession>
<sequence>MFEFKKMENKLAVKNCRDMGIITRPAGNGYYLSILPVLCHSVNVWGRDKLPVDLAYKRSTILCFGLFLQSLATFLSLRGRTSARSATKLLYLTCTAASTAFLFWVCLKDNVAIGLASATAGIVLYDLVYFRILRRMPKCFTLGEASIICQGFVVFLYNAFLKVPRLLLDGKAPPMVNQLALIMQIIVLGACVVITLCHFVKLLRKTFLFWLLAIAVMGSATLFPIFGQPALIVVVQFILHEPKRMQIVSLYLTMLLLTIIFVVWQIRKSSSTNTTTRKIFHLLIVLVYLPGLWYQCTILYVGSGFMLALLLLLETCRLVKLAPIYGTLDRAVACFIDEKDAGAVALTPIYLLVGCSMPLWIHPVPCDLTDSAGLDLLKLMAGVLSVGIGDTMASVCGFYLGRHRWPGSVKSVEGTLGCMLGQVATIYALFHFRYVQLNTLKAATAGVAIIVNSLIEARTDQVDNLVIPFVTYIILGTA</sequence>
<evidence type="ECO:0000256" key="6">
    <source>
        <dbReference type="ARBA" id="ARBA00022777"/>
    </source>
</evidence>
<dbReference type="PANTHER" id="PTHR13205:SF15">
    <property type="entry name" value="DOLICHOL KINASE"/>
    <property type="match status" value="1"/>
</dbReference>
<dbReference type="GO" id="GO:0004168">
    <property type="term" value="F:dolichol kinase activity"/>
    <property type="evidence" value="ECO:0007669"/>
    <property type="project" value="UniProtKB-EC"/>
</dbReference>
<evidence type="ECO:0000256" key="1">
    <source>
        <dbReference type="ARBA" id="ARBA00004477"/>
    </source>
</evidence>
<evidence type="ECO:0000313" key="11">
    <source>
        <dbReference type="EMBL" id="CAG6487561.1"/>
    </source>
</evidence>
<feature type="transmembrane region" description="Helical" evidence="10">
    <location>
        <begin position="340"/>
        <end position="361"/>
    </location>
</feature>
<feature type="transmembrane region" description="Helical" evidence="10">
    <location>
        <begin position="29"/>
        <end position="46"/>
    </location>
</feature>
<feature type="transmembrane region" description="Helical" evidence="10">
    <location>
        <begin position="142"/>
        <end position="161"/>
    </location>
</feature>
<evidence type="ECO:0000256" key="9">
    <source>
        <dbReference type="ARBA" id="ARBA00023136"/>
    </source>
</evidence>
<comment type="subcellular location">
    <subcellularLocation>
        <location evidence="1">Endoplasmic reticulum membrane</location>
        <topology evidence="1">Multi-pass membrane protein</topology>
    </subcellularLocation>
</comment>
<keyword evidence="4" id="KW-0808">Transferase</keyword>
<proteinExistence type="inferred from homology"/>
<evidence type="ECO:0000256" key="10">
    <source>
        <dbReference type="SAM" id="Phobius"/>
    </source>
</evidence>
<evidence type="ECO:0000256" key="5">
    <source>
        <dbReference type="ARBA" id="ARBA00022692"/>
    </source>
</evidence>
<dbReference type="EMBL" id="HBUE01106946">
    <property type="protein sequence ID" value="CAG6487561.1"/>
    <property type="molecule type" value="Transcribed_RNA"/>
</dbReference>
<evidence type="ECO:0000256" key="7">
    <source>
        <dbReference type="ARBA" id="ARBA00022824"/>
    </source>
</evidence>
<comment type="similarity">
    <text evidence="2">Belongs to the polyprenol kinase family.</text>
</comment>
<feature type="transmembrane region" description="Helical" evidence="10">
    <location>
        <begin position="207"/>
        <end position="227"/>
    </location>
</feature>
<feature type="transmembrane region" description="Helical" evidence="10">
    <location>
        <begin position="381"/>
        <end position="401"/>
    </location>
</feature>
<dbReference type="PANTHER" id="PTHR13205">
    <property type="entry name" value="TRANSMEMBRANE PROTEIN 15-RELATED"/>
    <property type="match status" value="1"/>
</dbReference>
<keyword evidence="7" id="KW-0256">Endoplasmic reticulum</keyword>
<keyword evidence="8 10" id="KW-1133">Transmembrane helix</keyword>
<feature type="transmembrane region" description="Helical" evidence="10">
    <location>
        <begin position="58"/>
        <end position="77"/>
    </location>
</feature>
<keyword evidence="6 11" id="KW-0418">Kinase</keyword>
<dbReference type="EC" id="2.7.1.108" evidence="3"/>
<evidence type="ECO:0000256" key="8">
    <source>
        <dbReference type="ARBA" id="ARBA00022989"/>
    </source>
</evidence>
<protein>
    <recommendedName>
        <fullName evidence="3">dolichol kinase</fullName>
        <ecNumber evidence="3">2.7.1.108</ecNumber>
    </recommendedName>
</protein>
<feature type="transmembrane region" description="Helical" evidence="10">
    <location>
        <begin position="181"/>
        <end position="200"/>
    </location>
</feature>
<dbReference type="GO" id="GO:0043048">
    <property type="term" value="P:dolichyl monophosphate biosynthetic process"/>
    <property type="evidence" value="ECO:0007669"/>
    <property type="project" value="TreeGrafter"/>
</dbReference>
<keyword evidence="9 10" id="KW-0472">Membrane</keyword>
<feature type="transmembrane region" description="Helical" evidence="10">
    <location>
        <begin position="247"/>
        <end position="266"/>
    </location>
</feature>
<feature type="transmembrane region" description="Helical" evidence="10">
    <location>
        <begin position="300"/>
        <end position="319"/>
    </location>
</feature>
<feature type="transmembrane region" description="Helical" evidence="10">
    <location>
        <begin position="111"/>
        <end position="130"/>
    </location>
</feature>
<dbReference type="AlphaFoldDB" id="A0A8D8C5T7"/>
<organism evidence="11">
    <name type="scientific">Culex pipiens</name>
    <name type="common">House mosquito</name>
    <dbReference type="NCBI Taxonomy" id="7175"/>
    <lineage>
        <taxon>Eukaryota</taxon>
        <taxon>Metazoa</taxon>
        <taxon>Ecdysozoa</taxon>
        <taxon>Arthropoda</taxon>
        <taxon>Hexapoda</taxon>
        <taxon>Insecta</taxon>
        <taxon>Pterygota</taxon>
        <taxon>Neoptera</taxon>
        <taxon>Endopterygota</taxon>
        <taxon>Diptera</taxon>
        <taxon>Nematocera</taxon>
        <taxon>Culicoidea</taxon>
        <taxon>Culicidae</taxon>
        <taxon>Culicinae</taxon>
        <taxon>Culicini</taxon>
        <taxon>Culex</taxon>
        <taxon>Culex</taxon>
    </lineage>
</organism>